<sequence>MLRARSSPRLASRMGPATLAPWWQTCTGLSSTAAYSCTRPARTLRPESCVCFTSASRWLTWWSVPGAWPRRASRPSWTCSRPPCTAGRPSSWDPRRTCRTYWTSTRSTSWLRCNKGGTWLASWTGSEKFTTSELFWPRCARRAYTAFLPGTSFSESPVHYKQSTQSSVSSFDGQRAGCAFCQPFSSFQLALFCSSLP</sequence>
<proteinExistence type="predicted"/>
<organism evidence="1">
    <name type="scientific">Ixodes scapularis</name>
    <name type="common">Black-legged tick</name>
    <name type="synonym">Deer tick</name>
    <dbReference type="NCBI Taxonomy" id="6945"/>
    <lineage>
        <taxon>Eukaryota</taxon>
        <taxon>Metazoa</taxon>
        <taxon>Ecdysozoa</taxon>
        <taxon>Arthropoda</taxon>
        <taxon>Chelicerata</taxon>
        <taxon>Arachnida</taxon>
        <taxon>Acari</taxon>
        <taxon>Parasitiformes</taxon>
        <taxon>Ixodida</taxon>
        <taxon>Ixodoidea</taxon>
        <taxon>Ixodidae</taxon>
        <taxon>Ixodinae</taxon>
        <taxon>Ixodes</taxon>
    </lineage>
</organism>
<reference evidence="1" key="1">
    <citation type="submission" date="2019-04" db="EMBL/GenBank/DDBJ databases">
        <title>An insight into the mialome of Ixodes scapularis.</title>
        <authorList>
            <person name="Ribeiro J.M."/>
            <person name="Mather T.N."/>
            <person name="Karim S."/>
        </authorList>
    </citation>
    <scope>NUCLEOTIDE SEQUENCE</scope>
</reference>
<accession>A0A4D5S7R7</accession>
<evidence type="ECO:0000313" key="1">
    <source>
        <dbReference type="EMBL" id="MOY44886.1"/>
    </source>
</evidence>
<protein>
    <submittedName>
        <fullName evidence="1">Uncharacterized protein</fullName>
    </submittedName>
</protein>
<dbReference type="EMBL" id="GHJT01010915">
    <property type="protein sequence ID" value="MOY44886.1"/>
    <property type="molecule type" value="Transcribed_RNA"/>
</dbReference>
<name>A0A4D5S7R7_IXOSC</name>
<dbReference type="AlphaFoldDB" id="A0A4D5S7R7"/>